<protein>
    <submittedName>
        <fullName evidence="1">Uncharacterized protein</fullName>
    </submittedName>
</protein>
<sequence length="61" mass="5835">MAQRVTVRHDATQASPAALVAALNGAMLDASLSPPRTQATVGRAGGPLGALAAGLGAAARG</sequence>
<dbReference type="KEGG" id="mng:MNEG_5934"/>
<dbReference type="EMBL" id="KK101139">
    <property type="protein sequence ID" value="KIZ02028.1"/>
    <property type="molecule type" value="Genomic_DNA"/>
</dbReference>
<dbReference type="RefSeq" id="XP_013901047.1">
    <property type="nucleotide sequence ID" value="XM_014045593.1"/>
</dbReference>
<dbReference type="Proteomes" id="UP000054498">
    <property type="component" value="Unassembled WGS sequence"/>
</dbReference>
<organism evidence="1 2">
    <name type="scientific">Monoraphidium neglectum</name>
    <dbReference type="NCBI Taxonomy" id="145388"/>
    <lineage>
        <taxon>Eukaryota</taxon>
        <taxon>Viridiplantae</taxon>
        <taxon>Chlorophyta</taxon>
        <taxon>core chlorophytes</taxon>
        <taxon>Chlorophyceae</taxon>
        <taxon>CS clade</taxon>
        <taxon>Sphaeropleales</taxon>
        <taxon>Selenastraceae</taxon>
        <taxon>Monoraphidium</taxon>
    </lineage>
</organism>
<evidence type="ECO:0000313" key="1">
    <source>
        <dbReference type="EMBL" id="KIZ02028.1"/>
    </source>
</evidence>
<proteinExistence type="predicted"/>
<name>A0A0D2JSQ9_9CHLO</name>
<accession>A0A0D2JSQ9</accession>
<dbReference type="AlphaFoldDB" id="A0A0D2JSQ9"/>
<gene>
    <name evidence="1" type="ORF">MNEG_5934</name>
</gene>
<evidence type="ECO:0000313" key="2">
    <source>
        <dbReference type="Proteomes" id="UP000054498"/>
    </source>
</evidence>
<feature type="non-terminal residue" evidence="1">
    <location>
        <position position="61"/>
    </location>
</feature>
<reference evidence="1 2" key="1">
    <citation type="journal article" date="2013" name="BMC Genomics">
        <title>Reconstruction of the lipid metabolism for the microalga Monoraphidium neglectum from its genome sequence reveals characteristics suitable for biofuel production.</title>
        <authorList>
            <person name="Bogen C."/>
            <person name="Al-Dilaimi A."/>
            <person name="Albersmeier A."/>
            <person name="Wichmann J."/>
            <person name="Grundmann M."/>
            <person name="Rupp O."/>
            <person name="Lauersen K.J."/>
            <person name="Blifernez-Klassen O."/>
            <person name="Kalinowski J."/>
            <person name="Goesmann A."/>
            <person name="Mussgnug J.H."/>
            <person name="Kruse O."/>
        </authorList>
    </citation>
    <scope>NUCLEOTIDE SEQUENCE [LARGE SCALE GENOMIC DNA]</scope>
    <source>
        <strain evidence="1 2">SAG 48.87</strain>
    </source>
</reference>
<dbReference type="GeneID" id="25738811"/>
<keyword evidence="2" id="KW-1185">Reference proteome</keyword>